<organism evidence="2 3">
    <name type="scientific">Thioclava dalianensis</name>
    <dbReference type="NCBI Taxonomy" id="1185766"/>
    <lineage>
        <taxon>Bacteria</taxon>
        <taxon>Pseudomonadati</taxon>
        <taxon>Pseudomonadota</taxon>
        <taxon>Alphaproteobacteria</taxon>
        <taxon>Rhodobacterales</taxon>
        <taxon>Paracoccaceae</taxon>
        <taxon>Thioclava</taxon>
    </lineage>
</organism>
<dbReference type="InterPro" id="IPR001853">
    <property type="entry name" value="DSBA-like_thioredoxin_dom"/>
</dbReference>
<evidence type="ECO:0000313" key="2">
    <source>
        <dbReference type="EMBL" id="KEP71537.1"/>
    </source>
</evidence>
<reference evidence="2 3" key="1">
    <citation type="submission" date="2014-03" db="EMBL/GenBank/DDBJ databases">
        <title>The draft genome sequence of Thioclava dalianensis DLFJ1-1.</title>
        <authorList>
            <person name="Lai Q."/>
            <person name="Shao Z."/>
        </authorList>
    </citation>
    <scope>NUCLEOTIDE SEQUENCE [LARGE SCALE GENOMIC DNA]</scope>
    <source>
        <strain evidence="2 3">DLFJ1-1</strain>
    </source>
</reference>
<dbReference type="SUPFAM" id="SSF52833">
    <property type="entry name" value="Thioredoxin-like"/>
    <property type="match status" value="1"/>
</dbReference>
<dbReference type="InterPro" id="IPR036249">
    <property type="entry name" value="Thioredoxin-like_sf"/>
</dbReference>
<dbReference type="OrthoDB" id="9799122at2"/>
<evidence type="ECO:0000259" key="1">
    <source>
        <dbReference type="Pfam" id="PF01323"/>
    </source>
</evidence>
<dbReference type="STRING" id="1185766.SAMN05216224_105276"/>
<dbReference type="PANTHER" id="PTHR13887">
    <property type="entry name" value="GLUTATHIONE S-TRANSFERASE KAPPA"/>
    <property type="match status" value="1"/>
</dbReference>
<feature type="domain" description="DSBA-like thioredoxin" evidence="1">
    <location>
        <begin position="4"/>
        <end position="197"/>
    </location>
</feature>
<dbReference type="Gene3D" id="3.40.30.10">
    <property type="entry name" value="Glutaredoxin"/>
    <property type="match status" value="1"/>
</dbReference>
<name>A0A074UA12_9RHOB</name>
<protein>
    <submittedName>
        <fullName evidence="2">Polyketide biosynthesis protein</fullName>
    </submittedName>
</protein>
<dbReference type="EMBL" id="JHEH01000001">
    <property type="protein sequence ID" value="KEP71537.1"/>
    <property type="molecule type" value="Genomic_DNA"/>
</dbReference>
<dbReference type="PANTHER" id="PTHR13887:SF41">
    <property type="entry name" value="THIOREDOXIN SUPERFAMILY PROTEIN"/>
    <property type="match status" value="1"/>
</dbReference>
<comment type="caution">
    <text evidence="2">The sequence shown here is derived from an EMBL/GenBank/DDBJ whole genome shotgun (WGS) entry which is preliminary data.</text>
</comment>
<proteinExistence type="predicted"/>
<dbReference type="eggNOG" id="COG2761">
    <property type="taxonomic scope" value="Bacteria"/>
</dbReference>
<dbReference type="CDD" id="cd03024">
    <property type="entry name" value="DsbA_FrnE"/>
    <property type="match status" value="1"/>
</dbReference>
<keyword evidence="3" id="KW-1185">Reference proteome</keyword>
<dbReference type="Proteomes" id="UP000027725">
    <property type="component" value="Unassembled WGS sequence"/>
</dbReference>
<sequence>MIPLDIFADPVCPWCYIGKARLDQALQARPDHPFVRSWQPFQLNPTMPAQGMSRADYLEAKFGKDKAVKMHVQLLEIAQAEGIEFHPERVTHQPNTRDAHRLLYWAGIEHAQGAVMDAILRAHWIEGQNISDPKLLSEIAQSCGMDGALTARLLASEADLDTLAAKERHARERGITAVPTFIVAERHVVEGAQPTDLWLRVIDELSGAPETATQH</sequence>
<dbReference type="RefSeq" id="WP_038060865.1">
    <property type="nucleotide sequence ID" value="NZ_FOVB01000005.1"/>
</dbReference>
<gene>
    <name evidence="2" type="ORF">DL1_00540</name>
</gene>
<evidence type="ECO:0000313" key="3">
    <source>
        <dbReference type="Proteomes" id="UP000027725"/>
    </source>
</evidence>
<accession>A0A074UA12</accession>
<dbReference type="Pfam" id="PF01323">
    <property type="entry name" value="DSBA"/>
    <property type="match status" value="1"/>
</dbReference>
<dbReference type="AlphaFoldDB" id="A0A074UA12"/>
<dbReference type="GO" id="GO:0016491">
    <property type="term" value="F:oxidoreductase activity"/>
    <property type="evidence" value="ECO:0007669"/>
    <property type="project" value="InterPro"/>
</dbReference>